<dbReference type="InterPro" id="IPR003961">
    <property type="entry name" value="FN3_dom"/>
</dbReference>
<dbReference type="Proteomes" id="UP000600139">
    <property type="component" value="Unassembled WGS sequence"/>
</dbReference>
<dbReference type="Gene3D" id="2.60.40.10">
    <property type="entry name" value="Immunoglobulins"/>
    <property type="match status" value="1"/>
</dbReference>
<proteinExistence type="predicted"/>
<feature type="domain" description="Fibronectin type-III" evidence="4">
    <location>
        <begin position="267"/>
        <end position="363"/>
    </location>
</feature>
<dbReference type="RefSeq" id="WP_200349071.1">
    <property type="nucleotide sequence ID" value="NZ_BAABHZ010000005.1"/>
</dbReference>
<dbReference type="InterPro" id="IPR051005">
    <property type="entry name" value="Pentraxin_domain"/>
</dbReference>
<dbReference type="PROSITE" id="PS50853">
    <property type="entry name" value="FN3"/>
    <property type="match status" value="1"/>
</dbReference>
<evidence type="ECO:0000256" key="3">
    <source>
        <dbReference type="SAM" id="SignalP"/>
    </source>
</evidence>
<dbReference type="Gene3D" id="2.60.40.2340">
    <property type="match status" value="3"/>
</dbReference>
<evidence type="ECO:0000256" key="1">
    <source>
        <dbReference type="ARBA" id="ARBA00022729"/>
    </source>
</evidence>
<evidence type="ECO:0000313" key="5">
    <source>
        <dbReference type="EMBL" id="MBK1814108.1"/>
    </source>
</evidence>
<dbReference type="InterPro" id="IPR013783">
    <property type="entry name" value="Ig-like_fold"/>
</dbReference>
<reference evidence="5" key="1">
    <citation type="submission" date="2021-01" db="EMBL/GenBank/DDBJ databases">
        <title>Modified the classification status of verrucomicrobia.</title>
        <authorList>
            <person name="Feng X."/>
        </authorList>
    </citation>
    <scope>NUCLEOTIDE SEQUENCE</scope>
    <source>
        <strain evidence="5">JCM 18052</strain>
    </source>
</reference>
<dbReference type="PANTHER" id="PTHR45869:SF8">
    <property type="entry name" value="LAMG-LIKE JELLYROLL FOLD DOMAIN-CONTAINING PROTEIN"/>
    <property type="match status" value="1"/>
</dbReference>
<feature type="chain" id="PRO_5036745907" description="Fibronectin type-III domain-containing protein" evidence="3">
    <location>
        <begin position="36"/>
        <end position="1347"/>
    </location>
</feature>
<gene>
    <name evidence="5" type="ORF">JIN84_00610</name>
</gene>
<keyword evidence="2" id="KW-1015">Disulfide bond</keyword>
<dbReference type="SMART" id="SM00560">
    <property type="entry name" value="LamGL"/>
    <property type="match status" value="1"/>
</dbReference>
<evidence type="ECO:0000313" key="6">
    <source>
        <dbReference type="Proteomes" id="UP000600139"/>
    </source>
</evidence>
<dbReference type="InterPro" id="IPR013320">
    <property type="entry name" value="ConA-like_dom_sf"/>
</dbReference>
<dbReference type="Pfam" id="PF13385">
    <property type="entry name" value="Laminin_G_3"/>
    <property type="match status" value="2"/>
</dbReference>
<dbReference type="PANTHER" id="PTHR45869">
    <property type="entry name" value="C-REACTIVE PROTEIN-RELATED"/>
    <property type="match status" value="1"/>
</dbReference>
<dbReference type="Gene3D" id="2.60.120.200">
    <property type="match status" value="2"/>
</dbReference>
<dbReference type="SUPFAM" id="SSF49265">
    <property type="entry name" value="Fibronectin type III"/>
    <property type="match status" value="1"/>
</dbReference>
<dbReference type="InterPro" id="IPR006558">
    <property type="entry name" value="LamG-like"/>
</dbReference>
<sequence length="1347" mass="141238">MKQNPSRTHRLLAKLRPLALVAAAAVCGAGTTAHADLVGRWFSGAETLNDTSGFGTPGTHNGVAVGANAHLLSYNSDVPAGFTGKSLDLKIGNVGVMIANSANTDGGYVNTFDQGLQDQMTVAFWAKGFPGNWAGWISKRGEDGVGWQVRRFSDSPVPCFTLRGLADEDGSGGTISVNQNPPVWHHYAAVWDKSSGMRYLYVDGVLSHTNTTTFDKPSVALAPNKHLGIGARQTGGSDFESFFLGLIYDVRVYNSPLTSTEVAYMVPPKTPVGLTATGGKGRIALTWPAVHGAASYTVTTRHGTTNALQTDVITAEEGLAGYSFTKTLGLENGTQYFIKISATNPSGTSAASAEVSATPTLQGSSAKDILTFDFDYLGPATISGTNIIKNVPVGTDVTNIAPIYTTSPLSLQDPNYESGNQPRDFTTPQTYTITAEDGSTKVYTVTVVESTPLTFDFNNGLQGWSQIWPLISDGFVLRDSRLNAGGDNDETRFARSPAFYLNNVGPLTFDLMGGQSLLGAPGFGPSAIPQLSQAGGFAGAALRDVASNTYVLSKARTGNGDAQQNNSFTAAELAPFANNGRQYTLDYIDYNRGGWGWTNMDNVSVPGTLAPTAEMTSMTLMGRAAISGDNITLTLPFGSSVTALAPTFTLSAGATVNKASGSTQNFTSPVTYTVTSSDSAVTRTYTVTAVVLPDPATALVGHWVSGAENLTNTSVITPAGTHDGVAAGSNAGALAFNPNDVPLDFGGSSLDLRAGNVAVQIANTASSDGAYVNTFDQGIRSQVTIAFWAKGFPGEWNPWVSKGGEDGIGWQVRRFGGNPNATFTMRGIENEDAPGSLIVVNQNPPVWHHYAGVWDQASGTRSLYVDGVLSHDTYNAMGQLMALAPLKHLFLGARQGGNNVDIGNYFQGLLYDVRIYKQKLFASQVQTVMTTPTTPQGAEAKLRNFGIPGYPAVISGTNVTWTLPIGTDLAALAPTFTLTAGAVSNPVSGTVRDFATPQTYTVTGSDSSVNVYTVNVILGNNFNTDNTLDGWHNRVWNAATSAWVDLAPDVWEVPAHINGGATHPPGLSSLFRTGFGAVEATEVGTGARDLHLNTLWLRSPQFNVGGGGDLTLKLAKGTSHTGIAPANEAAIPFAAIQDGGWMGVILRRVSDGAFVLNKAKSTGNDDTYRTYTFTQSELAPFVGVACTLELINADKGSWGWIAMDDVQLPPGSSTPAVVGSPFDIWIGTNYPGLSDKSSAGDPDGDGLSNLQEYAFGLDPSSGASSSPITVQLDKTAGTFRYTRRDPAVSGLTYTVLTSPGLAGWATDAGATASQTVVGTTGDVQTVAVTLTGAPLTASSLFVRVKAD</sequence>
<dbReference type="EMBL" id="JAENIK010000001">
    <property type="protein sequence ID" value="MBK1814108.1"/>
    <property type="molecule type" value="Genomic_DNA"/>
</dbReference>
<comment type="caution">
    <text evidence="5">The sequence shown here is derived from an EMBL/GenBank/DDBJ whole genome shotgun (WGS) entry which is preliminary data.</text>
</comment>
<feature type="signal peptide" evidence="3">
    <location>
        <begin position="1"/>
        <end position="35"/>
    </location>
</feature>
<dbReference type="SUPFAM" id="SSF49899">
    <property type="entry name" value="Concanavalin A-like lectins/glucanases"/>
    <property type="match status" value="2"/>
</dbReference>
<name>A0A934R0V9_9BACT</name>
<protein>
    <recommendedName>
        <fullName evidence="4">Fibronectin type-III domain-containing protein</fullName>
    </recommendedName>
</protein>
<evidence type="ECO:0000256" key="2">
    <source>
        <dbReference type="ARBA" id="ARBA00023157"/>
    </source>
</evidence>
<keyword evidence="1 3" id="KW-0732">Signal</keyword>
<accession>A0A934R0V9</accession>
<dbReference type="InterPro" id="IPR036116">
    <property type="entry name" value="FN3_sf"/>
</dbReference>
<evidence type="ECO:0000259" key="4">
    <source>
        <dbReference type="PROSITE" id="PS50853"/>
    </source>
</evidence>
<keyword evidence="6" id="KW-1185">Reference proteome</keyword>
<organism evidence="5 6">
    <name type="scientific">Luteolibacter yonseiensis</name>
    <dbReference type="NCBI Taxonomy" id="1144680"/>
    <lineage>
        <taxon>Bacteria</taxon>
        <taxon>Pseudomonadati</taxon>
        <taxon>Verrucomicrobiota</taxon>
        <taxon>Verrucomicrobiia</taxon>
        <taxon>Verrucomicrobiales</taxon>
        <taxon>Verrucomicrobiaceae</taxon>
        <taxon>Luteolibacter</taxon>
    </lineage>
</organism>